<feature type="domain" description="Response regulatory" evidence="7">
    <location>
        <begin position="57"/>
        <end position="172"/>
    </location>
</feature>
<accession>A0A385SIG0</accession>
<dbReference type="SMART" id="SM00448">
    <property type="entry name" value="REC"/>
    <property type="match status" value="1"/>
</dbReference>
<dbReference type="InterPro" id="IPR009057">
    <property type="entry name" value="Homeodomain-like_sf"/>
</dbReference>
<evidence type="ECO:0000259" key="6">
    <source>
        <dbReference type="PROSITE" id="PS01124"/>
    </source>
</evidence>
<evidence type="ECO:0000256" key="4">
    <source>
        <dbReference type="PROSITE-ProRule" id="PRU00169"/>
    </source>
</evidence>
<feature type="coiled-coil region" evidence="5">
    <location>
        <begin position="161"/>
        <end position="188"/>
    </location>
</feature>
<keyword evidence="1" id="KW-0805">Transcription regulation</keyword>
<evidence type="ECO:0000259" key="7">
    <source>
        <dbReference type="PROSITE" id="PS50110"/>
    </source>
</evidence>
<keyword evidence="5" id="KW-0175">Coiled coil</keyword>
<dbReference type="Pfam" id="PF00072">
    <property type="entry name" value="Response_reg"/>
    <property type="match status" value="1"/>
</dbReference>
<evidence type="ECO:0000313" key="8">
    <source>
        <dbReference type="EMBL" id="AYB31019.1"/>
    </source>
</evidence>
<feature type="domain" description="HTH araC/xylS-type" evidence="6">
    <location>
        <begin position="204"/>
        <end position="303"/>
    </location>
</feature>
<dbReference type="SMART" id="SM00342">
    <property type="entry name" value="HTH_ARAC"/>
    <property type="match status" value="1"/>
</dbReference>
<dbReference type="PANTHER" id="PTHR43280">
    <property type="entry name" value="ARAC-FAMILY TRANSCRIPTIONAL REGULATOR"/>
    <property type="match status" value="1"/>
</dbReference>
<dbReference type="InterPro" id="IPR018060">
    <property type="entry name" value="HTH_AraC"/>
</dbReference>
<dbReference type="Proteomes" id="UP000266183">
    <property type="component" value="Chromosome"/>
</dbReference>
<dbReference type="EMBL" id="CP032382">
    <property type="protein sequence ID" value="AYB31019.1"/>
    <property type="molecule type" value="Genomic_DNA"/>
</dbReference>
<dbReference type="PROSITE" id="PS00041">
    <property type="entry name" value="HTH_ARAC_FAMILY_1"/>
    <property type="match status" value="1"/>
</dbReference>
<dbReference type="PANTHER" id="PTHR43280:SF2">
    <property type="entry name" value="HTH-TYPE TRANSCRIPTIONAL REGULATOR EXSA"/>
    <property type="match status" value="1"/>
</dbReference>
<keyword evidence="3" id="KW-0804">Transcription</keyword>
<dbReference type="PROSITE" id="PS50110">
    <property type="entry name" value="RESPONSE_REGULATORY"/>
    <property type="match status" value="1"/>
</dbReference>
<keyword evidence="9" id="KW-1185">Reference proteome</keyword>
<evidence type="ECO:0000256" key="2">
    <source>
        <dbReference type="ARBA" id="ARBA00023125"/>
    </source>
</evidence>
<organism evidence="8 9">
    <name type="scientific">Chryseolinea soli</name>
    <dbReference type="NCBI Taxonomy" id="2321403"/>
    <lineage>
        <taxon>Bacteria</taxon>
        <taxon>Pseudomonadati</taxon>
        <taxon>Bacteroidota</taxon>
        <taxon>Cytophagia</taxon>
        <taxon>Cytophagales</taxon>
        <taxon>Fulvivirgaceae</taxon>
        <taxon>Chryseolinea</taxon>
    </lineage>
</organism>
<dbReference type="SUPFAM" id="SSF52172">
    <property type="entry name" value="CheY-like"/>
    <property type="match status" value="1"/>
</dbReference>
<dbReference type="SUPFAM" id="SSF46689">
    <property type="entry name" value="Homeodomain-like"/>
    <property type="match status" value="1"/>
</dbReference>
<dbReference type="PROSITE" id="PS01124">
    <property type="entry name" value="HTH_ARAC_FAMILY_2"/>
    <property type="match status" value="1"/>
</dbReference>
<evidence type="ECO:0000256" key="5">
    <source>
        <dbReference type="SAM" id="Coils"/>
    </source>
</evidence>
<dbReference type="InterPro" id="IPR018062">
    <property type="entry name" value="HTH_AraC-typ_CS"/>
</dbReference>
<dbReference type="Pfam" id="PF12833">
    <property type="entry name" value="HTH_18"/>
    <property type="match status" value="1"/>
</dbReference>
<sequence>MRRRAGEKCGECFRALGAGLHQARTNTLMKPYIFPTFSEPEIFLSLSSEPRSNNRCTLLIIDTDESLAASLATAFQNNYNVHVATTSEHGLALAQRVMPDLILTELMMLTNEGMPLCAQLKQQNCTCHIPVILLSEQTDHYSRMKGLYLGADDFVVRPFHFLELQMRIQNLIQSRKMLQQKYSKAATQQTAVANMLSEDERFLQQVMAVAEKNIENSSFNIAAFAREMGLSRAQLYRRLIAVTGYSANDFMRRLRLQRAAEMLHKKVGNVSEVAYRVGFTSLSYFARCFKEHHQTSPSDYTRQPQRPEATDRVIRVKSKSEVWHD</sequence>
<reference evidence="9" key="1">
    <citation type="submission" date="2018-09" db="EMBL/GenBank/DDBJ databases">
        <title>Chryseolinea sp. KIS68-18 isolated from soil.</title>
        <authorList>
            <person name="Weon H.-Y."/>
            <person name="Kwon S.-W."/>
            <person name="Lee S.A."/>
        </authorList>
    </citation>
    <scope>NUCLEOTIDE SEQUENCE [LARGE SCALE GENOMIC DNA]</scope>
    <source>
        <strain evidence="9">KIS68-18</strain>
    </source>
</reference>
<comment type="caution">
    <text evidence="4">Lacks conserved residue(s) required for the propagation of feature annotation.</text>
</comment>
<dbReference type="KEGG" id="chk:D4L85_10715"/>
<keyword evidence="2" id="KW-0238">DNA-binding</keyword>
<dbReference type="InterPro" id="IPR011006">
    <property type="entry name" value="CheY-like_superfamily"/>
</dbReference>
<dbReference type="GO" id="GO:0043565">
    <property type="term" value="F:sequence-specific DNA binding"/>
    <property type="evidence" value="ECO:0007669"/>
    <property type="project" value="InterPro"/>
</dbReference>
<dbReference type="InterPro" id="IPR001789">
    <property type="entry name" value="Sig_transdc_resp-reg_receiver"/>
</dbReference>
<evidence type="ECO:0000256" key="3">
    <source>
        <dbReference type="ARBA" id="ARBA00023163"/>
    </source>
</evidence>
<dbReference type="InterPro" id="IPR020449">
    <property type="entry name" value="Tscrpt_reg_AraC-type_HTH"/>
</dbReference>
<proteinExistence type="predicted"/>
<evidence type="ECO:0000313" key="9">
    <source>
        <dbReference type="Proteomes" id="UP000266183"/>
    </source>
</evidence>
<dbReference type="PRINTS" id="PR00032">
    <property type="entry name" value="HTHARAC"/>
</dbReference>
<dbReference type="Gene3D" id="1.10.10.60">
    <property type="entry name" value="Homeodomain-like"/>
    <property type="match status" value="1"/>
</dbReference>
<name>A0A385SIG0_9BACT</name>
<dbReference type="AlphaFoldDB" id="A0A385SIG0"/>
<dbReference type="GO" id="GO:0000160">
    <property type="term" value="P:phosphorelay signal transduction system"/>
    <property type="evidence" value="ECO:0007669"/>
    <property type="project" value="InterPro"/>
</dbReference>
<dbReference type="Gene3D" id="3.40.50.2300">
    <property type="match status" value="1"/>
</dbReference>
<protein>
    <submittedName>
        <fullName evidence="8">Helix-turn-helix domain-containing protein</fullName>
    </submittedName>
</protein>
<gene>
    <name evidence="8" type="ORF">D4L85_10715</name>
</gene>
<evidence type="ECO:0000256" key="1">
    <source>
        <dbReference type="ARBA" id="ARBA00023015"/>
    </source>
</evidence>
<dbReference type="GO" id="GO:0003700">
    <property type="term" value="F:DNA-binding transcription factor activity"/>
    <property type="evidence" value="ECO:0007669"/>
    <property type="project" value="InterPro"/>
</dbReference>